<dbReference type="RefSeq" id="WP_232571865.1">
    <property type="nucleotide sequence ID" value="NZ_CP089466.1"/>
</dbReference>
<feature type="domain" description="Pyrrolo-quinoline quinone repeat" evidence="2">
    <location>
        <begin position="221"/>
        <end position="355"/>
    </location>
</feature>
<dbReference type="AlphaFoldDB" id="A0ABD5NCK0"/>
<gene>
    <name evidence="3" type="ORF">ACFOKC_04605</name>
</gene>
<proteinExistence type="predicted"/>
<evidence type="ECO:0000313" key="3">
    <source>
        <dbReference type="EMBL" id="MFC3477000.1"/>
    </source>
</evidence>
<evidence type="ECO:0000259" key="2">
    <source>
        <dbReference type="Pfam" id="PF13360"/>
    </source>
</evidence>
<dbReference type="InterPro" id="IPR018391">
    <property type="entry name" value="PQQ_b-propeller_rpt"/>
</dbReference>
<sequence>MPSRRRFLTTTGAAAFAGLAGCMGGVRDYFENDTTVEGPCDDSPATWPTAGGDSGRTGQTDTAPPAPDADAVDILAGIHENGRRQFAAALPTVANGTAYVPVTSGLIAVDLQSPLDGARWKYDLDDQTKAVPLITCGLAFVPGLNRLDALDQRTGDRYWRLDDGSREATSVASRGETIFLAGPSLIAIDMRTGDRLWSADGGDTLALDDAGVYSTRNANGTGDIYAHDLDGEQRWHLSLGKIVGSASVQEGTVWVADNRVTVYAIDARSGETFWSRSLDGVEKIHSGLAVRGDDVVVPAGMGSTSFVLDAATGETRWERDTGMVTGRPVIGDDWVALGRTNTGVTLYDRGAGDQRTTWSREEYGLGTIDGLVAVEEGFVVRGGTNSGLTLIR</sequence>
<dbReference type="PROSITE" id="PS51318">
    <property type="entry name" value="TAT"/>
    <property type="match status" value="1"/>
</dbReference>
<evidence type="ECO:0000313" key="4">
    <source>
        <dbReference type="Proteomes" id="UP001595660"/>
    </source>
</evidence>
<dbReference type="InterPro" id="IPR002372">
    <property type="entry name" value="PQQ_rpt_dom"/>
</dbReference>
<evidence type="ECO:0000256" key="1">
    <source>
        <dbReference type="SAM" id="MobiDB-lite"/>
    </source>
</evidence>
<dbReference type="GeneID" id="69117078"/>
<dbReference type="InterPro" id="IPR006311">
    <property type="entry name" value="TAT_signal"/>
</dbReference>
<organism evidence="3 4">
    <name type="scientific">Halobacterium litoreum</name>
    <dbReference type="NCBI Taxonomy" id="2039234"/>
    <lineage>
        <taxon>Archaea</taxon>
        <taxon>Methanobacteriati</taxon>
        <taxon>Methanobacteriota</taxon>
        <taxon>Stenosarchaea group</taxon>
        <taxon>Halobacteria</taxon>
        <taxon>Halobacteriales</taxon>
        <taxon>Halobacteriaceae</taxon>
        <taxon>Halobacterium</taxon>
    </lineage>
</organism>
<dbReference type="InterPro" id="IPR011047">
    <property type="entry name" value="Quinoprotein_ADH-like_sf"/>
</dbReference>
<dbReference type="PANTHER" id="PTHR34512">
    <property type="entry name" value="CELL SURFACE PROTEIN"/>
    <property type="match status" value="1"/>
</dbReference>
<dbReference type="Gene3D" id="2.40.10.480">
    <property type="match status" value="1"/>
</dbReference>
<dbReference type="Pfam" id="PF13360">
    <property type="entry name" value="PQQ_2"/>
    <property type="match status" value="2"/>
</dbReference>
<name>A0ABD5NCK0_9EURY</name>
<dbReference type="EMBL" id="JBHRWN010000002">
    <property type="protein sequence ID" value="MFC3477000.1"/>
    <property type="molecule type" value="Genomic_DNA"/>
</dbReference>
<dbReference type="SUPFAM" id="SSF50998">
    <property type="entry name" value="Quinoprotein alcohol dehydrogenase-like"/>
    <property type="match status" value="2"/>
</dbReference>
<keyword evidence="4" id="KW-1185">Reference proteome</keyword>
<dbReference type="Gene3D" id="2.130.10.10">
    <property type="entry name" value="YVTN repeat-like/Quinoprotein amine dehydrogenase"/>
    <property type="match status" value="1"/>
</dbReference>
<protein>
    <submittedName>
        <fullName evidence="3">PQQ-binding-like beta-propeller repeat protein</fullName>
    </submittedName>
</protein>
<dbReference type="PANTHER" id="PTHR34512:SF30">
    <property type="entry name" value="OUTER MEMBRANE PROTEIN ASSEMBLY FACTOR BAMB"/>
    <property type="match status" value="1"/>
</dbReference>
<accession>A0ABD5NCK0</accession>
<comment type="caution">
    <text evidence="3">The sequence shown here is derived from an EMBL/GenBank/DDBJ whole genome shotgun (WGS) entry which is preliminary data.</text>
</comment>
<dbReference type="SMART" id="SM00564">
    <property type="entry name" value="PQQ"/>
    <property type="match status" value="6"/>
</dbReference>
<feature type="region of interest" description="Disordered" evidence="1">
    <location>
        <begin position="35"/>
        <end position="68"/>
    </location>
</feature>
<dbReference type="PROSITE" id="PS51257">
    <property type="entry name" value="PROKAR_LIPOPROTEIN"/>
    <property type="match status" value="1"/>
</dbReference>
<reference evidence="3 4" key="1">
    <citation type="journal article" date="2019" name="Int. J. Syst. Evol. Microbiol.">
        <title>The Global Catalogue of Microorganisms (GCM) 10K type strain sequencing project: providing services to taxonomists for standard genome sequencing and annotation.</title>
        <authorList>
            <consortium name="The Broad Institute Genomics Platform"/>
            <consortium name="The Broad Institute Genome Sequencing Center for Infectious Disease"/>
            <person name="Wu L."/>
            <person name="Ma J."/>
        </authorList>
    </citation>
    <scope>NUCLEOTIDE SEQUENCE [LARGE SCALE GENOMIC DNA]</scope>
    <source>
        <strain evidence="3 4">CGMCC 1.12562</strain>
    </source>
</reference>
<feature type="domain" description="Pyrrolo-quinoline quinone repeat" evidence="2">
    <location>
        <begin position="87"/>
        <end position="199"/>
    </location>
</feature>
<dbReference type="Proteomes" id="UP001595660">
    <property type="component" value="Unassembled WGS sequence"/>
</dbReference>
<dbReference type="InterPro" id="IPR015943">
    <property type="entry name" value="WD40/YVTN_repeat-like_dom_sf"/>
</dbReference>